<dbReference type="Proteomes" id="UP000472273">
    <property type="component" value="Unplaced"/>
</dbReference>
<reference evidence="6" key="1">
    <citation type="submission" date="2025-08" db="UniProtKB">
        <authorList>
            <consortium name="Ensembl"/>
        </authorList>
    </citation>
    <scope>IDENTIFICATION</scope>
</reference>
<keyword evidence="4" id="KW-1015">Disulfide bond</keyword>
<evidence type="ECO:0000256" key="3">
    <source>
        <dbReference type="ARBA" id="ARBA00022525"/>
    </source>
</evidence>
<dbReference type="PROSITE" id="PS00615">
    <property type="entry name" value="C_TYPE_LECTIN_1"/>
    <property type="match status" value="1"/>
</dbReference>
<protein>
    <recommendedName>
        <fullName evidence="5">C-type lectin domain-containing protein</fullName>
    </recommendedName>
</protein>
<feature type="domain" description="C-type lectin" evidence="5">
    <location>
        <begin position="11"/>
        <end position="49"/>
    </location>
</feature>
<evidence type="ECO:0000313" key="7">
    <source>
        <dbReference type="Proteomes" id="UP000472273"/>
    </source>
</evidence>
<dbReference type="InterPro" id="IPR016186">
    <property type="entry name" value="C-type_lectin-like/link_sf"/>
</dbReference>
<organism evidence="6 7">
    <name type="scientific">Pseudonaja textilis</name>
    <name type="common">Eastern brown snake</name>
    <dbReference type="NCBI Taxonomy" id="8673"/>
    <lineage>
        <taxon>Eukaryota</taxon>
        <taxon>Metazoa</taxon>
        <taxon>Chordata</taxon>
        <taxon>Craniata</taxon>
        <taxon>Vertebrata</taxon>
        <taxon>Euteleostomi</taxon>
        <taxon>Lepidosauria</taxon>
        <taxon>Squamata</taxon>
        <taxon>Bifurcata</taxon>
        <taxon>Unidentata</taxon>
        <taxon>Episquamata</taxon>
        <taxon>Toxicofera</taxon>
        <taxon>Serpentes</taxon>
        <taxon>Colubroidea</taxon>
        <taxon>Elapidae</taxon>
        <taxon>Hydrophiinae</taxon>
        <taxon>Pseudonaja</taxon>
    </lineage>
</organism>
<evidence type="ECO:0000259" key="5">
    <source>
        <dbReference type="PROSITE" id="PS50041"/>
    </source>
</evidence>
<dbReference type="PROSITE" id="PS50041">
    <property type="entry name" value="C_TYPE_LECTIN_2"/>
    <property type="match status" value="1"/>
</dbReference>
<name>A0A670XZM5_PSETE</name>
<evidence type="ECO:0000256" key="1">
    <source>
        <dbReference type="ARBA" id="ARBA00004613"/>
    </source>
</evidence>
<comment type="subcellular location">
    <subcellularLocation>
        <location evidence="1">Secreted</location>
    </subcellularLocation>
</comment>
<dbReference type="Ensembl" id="ENSPTXT00000005164.1">
    <property type="protein sequence ID" value="ENSPTXP00000005016.1"/>
    <property type="gene ID" value="ENSPTXG00000003679.1"/>
</dbReference>
<proteinExistence type="inferred from homology"/>
<dbReference type="InterPro" id="IPR018378">
    <property type="entry name" value="C-type_lectin_CS"/>
</dbReference>
<dbReference type="SUPFAM" id="SSF56436">
    <property type="entry name" value="C-type lectin-like"/>
    <property type="match status" value="1"/>
</dbReference>
<dbReference type="InterPro" id="IPR001304">
    <property type="entry name" value="C-type_lectin-like"/>
</dbReference>
<dbReference type="Pfam" id="PF00059">
    <property type="entry name" value="Lectin_C"/>
    <property type="match status" value="1"/>
</dbReference>
<comment type="similarity">
    <text evidence="2">Belongs to the true venom lectin family.</text>
</comment>
<dbReference type="GO" id="GO:0005576">
    <property type="term" value="C:extracellular region"/>
    <property type="evidence" value="ECO:0007669"/>
    <property type="project" value="UniProtKB-SubCell"/>
</dbReference>
<evidence type="ECO:0000313" key="6">
    <source>
        <dbReference type="Ensembl" id="ENSPTXP00000005016.1"/>
    </source>
</evidence>
<accession>A0A670XZM5</accession>
<sequence length="55" mass="6496">QPVLWVWLSWSWKEGEPNNGGNNEDCAVLYKEGKWNDIHCDKQVKFVCEKEEISE</sequence>
<evidence type="ECO:0000256" key="2">
    <source>
        <dbReference type="ARBA" id="ARBA00006250"/>
    </source>
</evidence>
<keyword evidence="7" id="KW-1185">Reference proteome</keyword>
<evidence type="ECO:0000256" key="4">
    <source>
        <dbReference type="ARBA" id="ARBA00023157"/>
    </source>
</evidence>
<dbReference type="Gene3D" id="3.10.100.10">
    <property type="entry name" value="Mannose-Binding Protein A, subunit A"/>
    <property type="match status" value="1"/>
</dbReference>
<keyword evidence="3" id="KW-0964">Secreted</keyword>
<dbReference type="AlphaFoldDB" id="A0A670XZM5"/>
<dbReference type="InterPro" id="IPR016187">
    <property type="entry name" value="CTDL_fold"/>
</dbReference>
<reference evidence="6" key="2">
    <citation type="submission" date="2025-09" db="UniProtKB">
        <authorList>
            <consortium name="Ensembl"/>
        </authorList>
    </citation>
    <scope>IDENTIFICATION</scope>
</reference>